<reference evidence="3" key="1">
    <citation type="journal article" date="2019" name="Int. J. Syst. Evol. Microbiol.">
        <title>The Global Catalogue of Microorganisms (GCM) 10K type strain sequencing project: providing services to taxonomists for standard genome sequencing and annotation.</title>
        <authorList>
            <consortium name="The Broad Institute Genomics Platform"/>
            <consortium name="The Broad Institute Genome Sequencing Center for Infectious Disease"/>
            <person name="Wu L."/>
            <person name="Ma J."/>
        </authorList>
    </citation>
    <scope>NUCLEOTIDE SEQUENCE [LARGE SCALE GENOMIC DNA]</scope>
    <source>
        <strain evidence="3">CCM 8391</strain>
    </source>
</reference>
<feature type="region of interest" description="Disordered" evidence="1">
    <location>
        <begin position="1"/>
        <end position="43"/>
    </location>
</feature>
<gene>
    <name evidence="2" type="ORF">ACFQE5_04835</name>
</gene>
<evidence type="ECO:0000313" key="2">
    <source>
        <dbReference type="EMBL" id="MFC5993541.1"/>
    </source>
</evidence>
<dbReference type="Proteomes" id="UP001596302">
    <property type="component" value="Unassembled WGS sequence"/>
</dbReference>
<organism evidence="2 3">
    <name type="scientific">Pseudonocardia hispaniensis</name>
    <dbReference type="NCBI Taxonomy" id="904933"/>
    <lineage>
        <taxon>Bacteria</taxon>
        <taxon>Bacillati</taxon>
        <taxon>Actinomycetota</taxon>
        <taxon>Actinomycetes</taxon>
        <taxon>Pseudonocardiales</taxon>
        <taxon>Pseudonocardiaceae</taxon>
        <taxon>Pseudonocardia</taxon>
    </lineage>
</organism>
<proteinExistence type="predicted"/>
<accession>A0ABW1IYH1</accession>
<sequence length="151" mass="16602">MGARGPLPQPTNVRFLRGNPGRRAGSNPVKTAPAAPNPPERLDREARAEWRRIVPELDRLGVLGKVDRAALAMYCDAWSRWVALARRLDTEGLIVTGYRGVTVKNPAWQLYRDAGAMVVQLAQQLGVTPAARQRLRVTEPEDPDDGSGILD</sequence>
<dbReference type="Pfam" id="PF05119">
    <property type="entry name" value="Terminase_4"/>
    <property type="match status" value="1"/>
</dbReference>
<dbReference type="InterPro" id="IPR006448">
    <property type="entry name" value="Phage_term_ssu_P27"/>
</dbReference>
<dbReference type="NCBIfam" id="TIGR01558">
    <property type="entry name" value="sm_term_P27"/>
    <property type="match status" value="1"/>
</dbReference>
<keyword evidence="3" id="KW-1185">Reference proteome</keyword>
<comment type="caution">
    <text evidence="2">The sequence shown here is derived from an EMBL/GenBank/DDBJ whole genome shotgun (WGS) entry which is preliminary data.</text>
</comment>
<name>A0ABW1IYH1_9PSEU</name>
<dbReference type="RefSeq" id="WP_379583206.1">
    <property type="nucleotide sequence ID" value="NZ_JBHSQW010000009.1"/>
</dbReference>
<evidence type="ECO:0000256" key="1">
    <source>
        <dbReference type="SAM" id="MobiDB-lite"/>
    </source>
</evidence>
<protein>
    <submittedName>
        <fullName evidence="2">Phage terminase small subunit P27 family</fullName>
    </submittedName>
</protein>
<evidence type="ECO:0000313" key="3">
    <source>
        <dbReference type="Proteomes" id="UP001596302"/>
    </source>
</evidence>
<dbReference type="EMBL" id="JBHSQW010000009">
    <property type="protein sequence ID" value="MFC5993541.1"/>
    <property type="molecule type" value="Genomic_DNA"/>
</dbReference>